<evidence type="ECO:0000313" key="16">
    <source>
        <dbReference type="Proteomes" id="UP000199226"/>
    </source>
</evidence>
<dbReference type="EMBL" id="FNHH01000024">
    <property type="protein sequence ID" value="SDM80469.1"/>
    <property type="molecule type" value="Genomic_DNA"/>
</dbReference>
<dbReference type="InterPro" id="IPR039426">
    <property type="entry name" value="TonB-dep_rcpt-like"/>
</dbReference>
<sequence>MKSKNTSLRCLFSVIALLLFTVAQAQTGRITGRVISEDDKLPLPGVTIQVKGKSALSQTNAEGAYSIEASANDILVFRFVGYLNQEIRVGTSDIVNTSLRMDVSHLDEIVILGYGTQKRSTITGSVSKLDPKILETGIRSNPASALAGTIPGLRVQQTSGRPGAVPNIVLRGGTTYGGGGSPLVIVDGLLRGGFSDINQDDIESIEVLKDASATAIYGARANNGVILITTKKGKEGVSNISFKGKTGINKLNIPFNFLNGRDYLYWSRKAIQTSGLYEPSRLTQLTSTGPFGTGNLFKDASGNFLDGNVTGNAVWSTMFLDDVNKIKLQNGWETMIDPVTGRELIFNNFSYKDYALRDQALTQDYNVSMTGGNEKGRYYAGLGAYDEAGMPINTFYKRLTFVFNGEYKVKPWLTSISSLNFADAKWRDPATSGEGNYLTRALGAPPTMRGVNEKGELLIGRDLSDGNPAVNDAKLIRRNNSNKFTLSQAFKVDFLPNLSFRASGNWYYDEGFSESFNKDYLNSPGNINVTRASSASFGRGLNQTYNGVLNYRATLLEKHHFDLMAGTEFFDSYAKGLSASGSGAPSDDFMDLALTNSDKDRRAIDSYHNRESILSFFSRANYDFDEKYLLTLSFRRDGYSKLLNNRWGNFPGISAGWNIHKEDFFKRFSNVVNSLKLRASYGENGNVSGISQYGLQGSYSTGKYNGSIGYLAGGLPFPNLLWERSATYEIGLESRLLDRLDVSVAYYDRKTTDKISSFTLPATSGFTSLTTNNGSMQNRGVEVDLNYNVLRKRDWTINFSANMAYNTNKVLKLPENGLLNNRIGGFEVYDPKSGQLVFVGGTQQGQDPNVAYAYVAQNLYRTQADLDADANRRDLLGAKVLVGPGIYSGMTTAQKATVFPIALGDVKWQDVNGDGTINSFDRVKMGSTVPKWIGGFGANFKWKSLALYSRFDYALGFVQYDGPRSWFLSNAQGTFNTTDDVFDTYTPENTNATFPTYYWADQLYKNNTFRESSMFYKKGDYLALREVNVTYSLPTKWANKIKSQNINLSVSGQNLTYFSQSTLYSPESGSIGIGGSGGYPLPRTIIFGAQLTF</sequence>
<dbReference type="NCBIfam" id="TIGR04057">
    <property type="entry name" value="SusC_RagA_signa"/>
    <property type="match status" value="1"/>
</dbReference>
<accession>A0A1G9W7K3</accession>
<evidence type="ECO:0000256" key="12">
    <source>
        <dbReference type="SAM" id="SignalP"/>
    </source>
</evidence>
<dbReference type="NCBIfam" id="TIGR04056">
    <property type="entry name" value="OMP_RagA_SusC"/>
    <property type="match status" value="1"/>
</dbReference>
<feature type="chain" id="PRO_5011569486" evidence="12">
    <location>
        <begin position="26"/>
        <end position="1093"/>
    </location>
</feature>
<proteinExistence type="inferred from homology"/>
<evidence type="ECO:0000256" key="7">
    <source>
        <dbReference type="ARBA" id="ARBA00023136"/>
    </source>
</evidence>
<dbReference type="InterPro" id="IPR023997">
    <property type="entry name" value="TonB-dep_OMP_SusC/RagA_CS"/>
</dbReference>
<dbReference type="PANTHER" id="PTHR30069:SF29">
    <property type="entry name" value="HEMOGLOBIN AND HEMOGLOBIN-HAPTOGLOBIN-BINDING PROTEIN 1-RELATED"/>
    <property type="match status" value="1"/>
</dbReference>
<dbReference type="InterPro" id="IPR023996">
    <property type="entry name" value="TonB-dep_OMP_SusC/RagA"/>
</dbReference>
<keyword evidence="8" id="KW-0675">Receptor</keyword>
<name>A0A1G9W7K3_9SPHI</name>
<evidence type="ECO:0000256" key="8">
    <source>
        <dbReference type="ARBA" id="ARBA00023170"/>
    </source>
</evidence>
<dbReference type="Pfam" id="PF13715">
    <property type="entry name" value="CarbopepD_reg_2"/>
    <property type="match status" value="1"/>
</dbReference>
<dbReference type="SUPFAM" id="SSF56935">
    <property type="entry name" value="Porins"/>
    <property type="match status" value="1"/>
</dbReference>
<dbReference type="STRING" id="990371.SAMN05421813_1247"/>
<dbReference type="SUPFAM" id="SSF49464">
    <property type="entry name" value="Carboxypeptidase regulatory domain-like"/>
    <property type="match status" value="1"/>
</dbReference>
<evidence type="ECO:0000256" key="6">
    <source>
        <dbReference type="ARBA" id="ARBA00023077"/>
    </source>
</evidence>
<evidence type="ECO:0000256" key="9">
    <source>
        <dbReference type="ARBA" id="ARBA00023237"/>
    </source>
</evidence>
<dbReference type="Gene3D" id="2.60.40.1120">
    <property type="entry name" value="Carboxypeptidase-like, regulatory domain"/>
    <property type="match status" value="1"/>
</dbReference>
<keyword evidence="5 12" id="KW-0732">Signal</keyword>
<evidence type="ECO:0000259" key="14">
    <source>
        <dbReference type="Pfam" id="PF07715"/>
    </source>
</evidence>
<dbReference type="PROSITE" id="PS52016">
    <property type="entry name" value="TONB_DEPENDENT_REC_3"/>
    <property type="match status" value="1"/>
</dbReference>
<dbReference type="Proteomes" id="UP000199226">
    <property type="component" value="Unassembled WGS sequence"/>
</dbReference>
<dbReference type="RefSeq" id="WP_090705955.1">
    <property type="nucleotide sequence ID" value="NZ_FNHH01000024.1"/>
</dbReference>
<evidence type="ECO:0000256" key="10">
    <source>
        <dbReference type="PROSITE-ProRule" id="PRU01360"/>
    </source>
</evidence>
<reference evidence="16" key="1">
    <citation type="submission" date="2016-10" db="EMBL/GenBank/DDBJ databases">
        <authorList>
            <person name="Varghese N."/>
            <person name="Submissions S."/>
        </authorList>
    </citation>
    <scope>NUCLEOTIDE SEQUENCE [LARGE SCALE GENOMIC DNA]</scope>
    <source>
        <strain evidence="16">DSM 24536</strain>
    </source>
</reference>
<dbReference type="GO" id="GO:0009279">
    <property type="term" value="C:cell outer membrane"/>
    <property type="evidence" value="ECO:0007669"/>
    <property type="project" value="UniProtKB-SubCell"/>
</dbReference>
<dbReference type="Gene3D" id="2.170.130.10">
    <property type="entry name" value="TonB-dependent receptor, plug domain"/>
    <property type="match status" value="1"/>
</dbReference>
<dbReference type="Pfam" id="PF00593">
    <property type="entry name" value="TonB_dep_Rec_b-barrel"/>
    <property type="match status" value="1"/>
</dbReference>
<keyword evidence="7 10" id="KW-0472">Membrane</keyword>
<comment type="similarity">
    <text evidence="10 11">Belongs to the TonB-dependent receptor family.</text>
</comment>
<dbReference type="AlphaFoldDB" id="A0A1G9W7K3"/>
<evidence type="ECO:0000256" key="2">
    <source>
        <dbReference type="ARBA" id="ARBA00022448"/>
    </source>
</evidence>
<dbReference type="GO" id="GO:0015344">
    <property type="term" value="F:siderophore uptake transmembrane transporter activity"/>
    <property type="evidence" value="ECO:0007669"/>
    <property type="project" value="TreeGrafter"/>
</dbReference>
<keyword evidence="16" id="KW-1185">Reference proteome</keyword>
<dbReference type="Pfam" id="PF07715">
    <property type="entry name" value="Plug"/>
    <property type="match status" value="1"/>
</dbReference>
<dbReference type="InterPro" id="IPR037066">
    <property type="entry name" value="Plug_dom_sf"/>
</dbReference>
<dbReference type="PANTHER" id="PTHR30069">
    <property type="entry name" value="TONB-DEPENDENT OUTER MEMBRANE RECEPTOR"/>
    <property type="match status" value="1"/>
</dbReference>
<feature type="signal peptide" evidence="12">
    <location>
        <begin position="1"/>
        <end position="25"/>
    </location>
</feature>
<feature type="domain" description="TonB-dependent receptor plug" evidence="14">
    <location>
        <begin position="120"/>
        <end position="225"/>
    </location>
</feature>
<feature type="domain" description="TonB-dependent receptor-like beta-barrel" evidence="13">
    <location>
        <begin position="462"/>
        <end position="970"/>
    </location>
</feature>
<evidence type="ECO:0000313" key="15">
    <source>
        <dbReference type="EMBL" id="SDM80469.1"/>
    </source>
</evidence>
<evidence type="ECO:0000256" key="5">
    <source>
        <dbReference type="ARBA" id="ARBA00022729"/>
    </source>
</evidence>
<keyword evidence="6 11" id="KW-0798">TonB box</keyword>
<evidence type="ECO:0000259" key="13">
    <source>
        <dbReference type="Pfam" id="PF00593"/>
    </source>
</evidence>
<evidence type="ECO:0000256" key="3">
    <source>
        <dbReference type="ARBA" id="ARBA00022452"/>
    </source>
</evidence>
<dbReference type="InterPro" id="IPR012910">
    <property type="entry name" value="Plug_dom"/>
</dbReference>
<keyword evidence="2 10" id="KW-0813">Transport</keyword>
<comment type="subcellular location">
    <subcellularLocation>
        <location evidence="1 10">Cell outer membrane</location>
        <topology evidence="1 10">Multi-pass membrane protein</topology>
    </subcellularLocation>
</comment>
<dbReference type="InterPro" id="IPR008969">
    <property type="entry name" value="CarboxyPept-like_regulatory"/>
</dbReference>
<organism evidence="15 16">
    <name type="scientific">Daejeonella rubra</name>
    <dbReference type="NCBI Taxonomy" id="990371"/>
    <lineage>
        <taxon>Bacteria</taxon>
        <taxon>Pseudomonadati</taxon>
        <taxon>Bacteroidota</taxon>
        <taxon>Sphingobacteriia</taxon>
        <taxon>Sphingobacteriales</taxon>
        <taxon>Sphingobacteriaceae</taxon>
        <taxon>Daejeonella</taxon>
    </lineage>
</organism>
<dbReference type="OrthoDB" id="9768177at2"/>
<gene>
    <name evidence="15" type="ORF">SAMN05421813_1247</name>
</gene>
<evidence type="ECO:0000256" key="1">
    <source>
        <dbReference type="ARBA" id="ARBA00004571"/>
    </source>
</evidence>
<protein>
    <submittedName>
        <fullName evidence="15">TonB-linked outer membrane protein, SusC/RagA family</fullName>
    </submittedName>
</protein>
<keyword evidence="9 10" id="KW-0998">Cell outer membrane</keyword>
<dbReference type="InterPro" id="IPR000531">
    <property type="entry name" value="Beta-barrel_TonB"/>
</dbReference>
<keyword evidence="4 10" id="KW-0812">Transmembrane</keyword>
<dbReference type="GO" id="GO:0044718">
    <property type="term" value="P:siderophore transmembrane transport"/>
    <property type="evidence" value="ECO:0007669"/>
    <property type="project" value="TreeGrafter"/>
</dbReference>
<evidence type="ECO:0000256" key="4">
    <source>
        <dbReference type="ARBA" id="ARBA00022692"/>
    </source>
</evidence>
<dbReference type="Gene3D" id="2.40.170.20">
    <property type="entry name" value="TonB-dependent receptor, beta-barrel domain"/>
    <property type="match status" value="1"/>
</dbReference>
<keyword evidence="3 10" id="KW-1134">Transmembrane beta strand</keyword>
<dbReference type="InterPro" id="IPR036942">
    <property type="entry name" value="Beta-barrel_TonB_sf"/>
</dbReference>
<evidence type="ECO:0000256" key="11">
    <source>
        <dbReference type="RuleBase" id="RU003357"/>
    </source>
</evidence>